<dbReference type="Gene3D" id="3.90.1200.10">
    <property type="match status" value="1"/>
</dbReference>
<comment type="caution">
    <text evidence="3">The sequence shown here is derived from an EMBL/GenBank/DDBJ whole genome shotgun (WGS) entry which is preliminary data.</text>
</comment>
<sequence length="327" mass="37088">MKLPNLNFKRPGKSSQPPTVAGSPTSATPSDRHTFNDTKCNRKCALALAWPFKGSRPPQRDVIMCRHLSPVVLKYGTDIQLSEATTLRYLAKNTSIPVPKVYAAFQIGVVRYILMEFVNGKPLQLALPTAPPDVRDKWAAQIKSFFTELRAIPHPRPGAICSVDGGPLFDRRFEVGLQSFGPFANEKDFNEYLQCGVHPDQRGRFNDYAESYFEADAKAEIQEMEGIFKEVGHKTCFTHADANTGNFIVKGNKVVAMIDFEMAGFYPEYWDYVTAMMAAEDQEPLWKPEIGKFLQEYPKELKGMKLRLTHFGIIGYRSMYYSPWFND</sequence>
<protein>
    <recommendedName>
        <fullName evidence="2">Aminoglycoside phosphotransferase domain-containing protein</fullName>
    </recommendedName>
</protein>
<organism evidence="3 4">
    <name type="scientific">Lachnellula suecica</name>
    <dbReference type="NCBI Taxonomy" id="602035"/>
    <lineage>
        <taxon>Eukaryota</taxon>
        <taxon>Fungi</taxon>
        <taxon>Dikarya</taxon>
        <taxon>Ascomycota</taxon>
        <taxon>Pezizomycotina</taxon>
        <taxon>Leotiomycetes</taxon>
        <taxon>Helotiales</taxon>
        <taxon>Lachnaceae</taxon>
        <taxon>Lachnellula</taxon>
    </lineage>
</organism>
<evidence type="ECO:0000259" key="2">
    <source>
        <dbReference type="Pfam" id="PF01636"/>
    </source>
</evidence>
<feature type="region of interest" description="Disordered" evidence="1">
    <location>
        <begin position="1"/>
        <end position="34"/>
    </location>
</feature>
<keyword evidence="4" id="KW-1185">Reference proteome</keyword>
<evidence type="ECO:0000256" key="1">
    <source>
        <dbReference type="SAM" id="MobiDB-lite"/>
    </source>
</evidence>
<dbReference type="Pfam" id="PF01636">
    <property type="entry name" value="APH"/>
    <property type="match status" value="1"/>
</dbReference>
<dbReference type="InterPro" id="IPR002575">
    <property type="entry name" value="Aminoglycoside_PTrfase"/>
</dbReference>
<dbReference type="InterPro" id="IPR051678">
    <property type="entry name" value="AGP_Transferase"/>
</dbReference>
<feature type="compositionally biased region" description="Polar residues" evidence="1">
    <location>
        <begin position="13"/>
        <end position="29"/>
    </location>
</feature>
<dbReference type="OrthoDB" id="2906425at2759"/>
<dbReference type="AlphaFoldDB" id="A0A8T9C5Q5"/>
<dbReference type="PANTHER" id="PTHR21310">
    <property type="entry name" value="AMINOGLYCOSIDE PHOSPHOTRANSFERASE-RELATED-RELATED"/>
    <property type="match status" value="1"/>
</dbReference>
<evidence type="ECO:0000313" key="3">
    <source>
        <dbReference type="EMBL" id="TVY71298.1"/>
    </source>
</evidence>
<feature type="domain" description="Aminoglycoside phosphotransferase" evidence="2">
    <location>
        <begin position="83"/>
        <end position="292"/>
    </location>
</feature>
<reference evidence="3 4" key="1">
    <citation type="submission" date="2018-05" db="EMBL/GenBank/DDBJ databases">
        <title>Genome sequencing and assembly of the regulated plant pathogen Lachnellula willkommii and related sister species for the development of diagnostic species identification markers.</title>
        <authorList>
            <person name="Giroux E."/>
            <person name="Bilodeau G."/>
        </authorList>
    </citation>
    <scope>NUCLEOTIDE SEQUENCE [LARGE SCALE GENOMIC DNA]</scope>
    <source>
        <strain evidence="3 4">CBS 268.59</strain>
    </source>
</reference>
<dbReference type="Proteomes" id="UP000469558">
    <property type="component" value="Unassembled WGS sequence"/>
</dbReference>
<dbReference type="CDD" id="cd05120">
    <property type="entry name" value="APH_ChoK_like"/>
    <property type="match status" value="1"/>
</dbReference>
<dbReference type="PANTHER" id="PTHR21310:SF55">
    <property type="entry name" value="AMINOGLYCOSIDE PHOSPHOTRANSFERASE DOMAIN-CONTAINING PROTEIN"/>
    <property type="match status" value="1"/>
</dbReference>
<evidence type="ECO:0000313" key="4">
    <source>
        <dbReference type="Proteomes" id="UP000469558"/>
    </source>
</evidence>
<gene>
    <name evidence="3" type="ORF">LSUE1_G005807</name>
</gene>
<name>A0A8T9C5Q5_9HELO</name>
<dbReference type="InterPro" id="IPR011009">
    <property type="entry name" value="Kinase-like_dom_sf"/>
</dbReference>
<accession>A0A8T9C5Q5</accession>
<dbReference type="SUPFAM" id="SSF56112">
    <property type="entry name" value="Protein kinase-like (PK-like)"/>
    <property type="match status" value="1"/>
</dbReference>
<proteinExistence type="predicted"/>
<dbReference type="EMBL" id="QGMK01001278">
    <property type="protein sequence ID" value="TVY71298.1"/>
    <property type="molecule type" value="Genomic_DNA"/>
</dbReference>